<reference evidence="1 2" key="1">
    <citation type="journal article" date="2022" name="Plant J.">
        <title>Chromosome-level genome of Camellia lanceoleosa provides a valuable resource for understanding genome evolution and self-incompatibility.</title>
        <authorList>
            <person name="Gong W."/>
            <person name="Xiao S."/>
            <person name="Wang L."/>
            <person name="Liao Z."/>
            <person name="Chang Y."/>
            <person name="Mo W."/>
            <person name="Hu G."/>
            <person name="Li W."/>
            <person name="Zhao G."/>
            <person name="Zhu H."/>
            <person name="Hu X."/>
            <person name="Ji K."/>
            <person name="Xiang X."/>
            <person name="Song Q."/>
            <person name="Yuan D."/>
            <person name="Jin S."/>
            <person name="Zhang L."/>
        </authorList>
    </citation>
    <scope>NUCLEOTIDE SEQUENCE [LARGE SCALE GENOMIC DNA]</scope>
    <source>
        <strain evidence="1">SQ_2022a</strain>
    </source>
</reference>
<evidence type="ECO:0000313" key="1">
    <source>
        <dbReference type="EMBL" id="KAI7985901.1"/>
    </source>
</evidence>
<name>A0ACC0FB18_9ERIC</name>
<accession>A0ACC0FB18</accession>
<organism evidence="1 2">
    <name type="scientific">Camellia lanceoleosa</name>
    <dbReference type="NCBI Taxonomy" id="1840588"/>
    <lineage>
        <taxon>Eukaryota</taxon>
        <taxon>Viridiplantae</taxon>
        <taxon>Streptophyta</taxon>
        <taxon>Embryophyta</taxon>
        <taxon>Tracheophyta</taxon>
        <taxon>Spermatophyta</taxon>
        <taxon>Magnoliopsida</taxon>
        <taxon>eudicotyledons</taxon>
        <taxon>Gunneridae</taxon>
        <taxon>Pentapetalae</taxon>
        <taxon>asterids</taxon>
        <taxon>Ericales</taxon>
        <taxon>Theaceae</taxon>
        <taxon>Camellia</taxon>
    </lineage>
</organism>
<sequence>MDNFKAKEARRNGLIDRGDEVRSPVGQGTSTRLASVYRKEDEGPLPSIPKPGAPADVVPAQHRDRDVHVGQSLFPVIDGVCPETAVNMATNSDIPVSPPSPTNFEFLHGREAAAVDGPGAHSPLTDVGLQGAQPTQIEPVPVAKSSPIVPTVLMEIEARPLGVTVLGKKKWKRVARQHMESTTVHSPNTRNKRVLEEVAACGVPQGDEASEQHIGKRLCMLRDVRSLVSTISLVSSSLRRWERSVFGCVKRQLKEKTEQLQRLLTLSSNSPTDVATLSKLRIVDSNGIWQEDQCVVTNNFVHYFQELFSAGEGLNMGPVLQLIQARVSDRRALLHLDLETMAGICRLKASAAALSHLRAVAAPPLMQLFLRLVTTRSYGAAAQPHQQPEHDYYETESNSRGLAPMVDLDLDSDGSLSMRGVQWVFIGNPGAKKHVYADKLSKLLQVPHISMASLVRQDLSPRSPLYQQIANSVNQGKLVPEEIIFGLLSKRLEDGYYKGETGFILDGIPRTQIQAEILDKLIDIDLVVNFKCTEDCLLEHHGDSIFSHPHQSDHFSSSASATLDMASQDTRSKYSFCNTESAWKGKAHFYAKQMKPVEDYYKKQKKLIDFQVGSAPRETWQGLLATLHLQHINAAHSRLTSGSNWL</sequence>
<evidence type="ECO:0000313" key="2">
    <source>
        <dbReference type="Proteomes" id="UP001060215"/>
    </source>
</evidence>
<gene>
    <name evidence="1" type="ORF">LOK49_LG14G01120</name>
</gene>
<dbReference type="Proteomes" id="UP001060215">
    <property type="component" value="Chromosome 15"/>
</dbReference>
<proteinExistence type="predicted"/>
<keyword evidence="2" id="KW-1185">Reference proteome</keyword>
<comment type="caution">
    <text evidence="1">The sequence shown here is derived from an EMBL/GenBank/DDBJ whole genome shotgun (WGS) entry which is preliminary data.</text>
</comment>
<protein>
    <submittedName>
        <fullName evidence="1">Uncharacterized protein</fullName>
    </submittedName>
</protein>
<dbReference type="EMBL" id="CM045772">
    <property type="protein sequence ID" value="KAI7985901.1"/>
    <property type="molecule type" value="Genomic_DNA"/>
</dbReference>